<name>A0A140DS97_9FIRM</name>
<keyword evidence="6" id="KW-1185">Reference proteome</keyword>
<dbReference type="CDD" id="cd07377">
    <property type="entry name" value="WHTH_GntR"/>
    <property type="match status" value="1"/>
</dbReference>
<dbReference type="GO" id="GO:0003677">
    <property type="term" value="F:DNA binding"/>
    <property type="evidence" value="ECO:0007669"/>
    <property type="project" value="UniProtKB-KW"/>
</dbReference>
<evidence type="ECO:0000313" key="6">
    <source>
        <dbReference type="Proteomes" id="UP000069771"/>
    </source>
</evidence>
<dbReference type="SMART" id="SM00345">
    <property type="entry name" value="HTH_GNTR"/>
    <property type="match status" value="1"/>
</dbReference>
<dbReference type="Proteomes" id="UP000069771">
    <property type="component" value="Chromosome"/>
</dbReference>
<sequence>MANRKPLAQRAAEGILDYIRTNDMKPGDRLPTEQELTQLLEVGRGTVREAVQSLASRNILEVRQGAGTFLSDKNGIMEDPLGLSLEPESQKMALDMMDVRLMIEPEIAFKAALHATPEQVQALLDQCSRVEKLIKANKPYREEDALFHKLIGECTGNLVVSRLVPLVTSSVVLNVDVTRDRYRDQTVICHRQVAQAVARHDPETARRAMIMHLHILRSGISDDMTTPLND</sequence>
<reference evidence="5 6" key="1">
    <citation type="journal article" date="2016" name="Gut Pathog.">
        <title>Whole genome sequencing of "Faecalibaculum rodentium" ALO17, isolated from C57BL/6J laboratory mouse feces.</title>
        <authorList>
            <person name="Lim S."/>
            <person name="Chang D.H."/>
            <person name="Ahn S."/>
            <person name="Kim B.C."/>
        </authorList>
    </citation>
    <scope>NUCLEOTIDE SEQUENCE [LARGE SCALE GENOMIC DNA]</scope>
    <source>
        <strain evidence="5 6">Alo17</strain>
    </source>
</reference>
<dbReference type="SMART" id="SM00895">
    <property type="entry name" value="FCD"/>
    <property type="match status" value="1"/>
</dbReference>
<dbReference type="PATRIC" id="fig|1702221.3.peg.374"/>
<keyword evidence="3" id="KW-0804">Transcription</keyword>
<organism evidence="5 6">
    <name type="scientific">Faecalibaculum rodentium</name>
    <dbReference type="NCBI Taxonomy" id="1702221"/>
    <lineage>
        <taxon>Bacteria</taxon>
        <taxon>Bacillati</taxon>
        <taxon>Bacillota</taxon>
        <taxon>Erysipelotrichia</taxon>
        <taxon>Erysipelotrichales</taxon>
        <taxon>Erysipelotrichaceae</taxon>
        <taxon>Faecalibaculum</taxon>
    </lineage>
</organism>
<dbReference type="InterPro" id="IPR000524">
    <property type="entry name" value="Tscrpt_reg_HTH_GntR"/>
</dbReference>
<dbReference type="PRINTS" id="PR00035">
    <property type="entry name" value="HTHGNTR"/>
</dbReference>
<dbReference type="KEGG" id="fro:AALO17_03900"/>
<protein>
    <submittedName>
        <fullName evidence="5">FCD domain-containing protein</fullName>
    </submittedName>
</protein>
<evidence type="ECO:0000256" key="2">
    <source>
        <dbReference type="ARBA" id="ARBA00023125"/>
    </source>
</evidence>
<keyword evidence="1" id="KW-0805">Transcription regulation</keyword>
<dbReference type="AlphaFoldDB" id="A0A140DS97"/>
<evidence type="ECO:0000313" key="5">
    <source>
        <dbReference type="EMBL" id="AMK53524.1"/>
    </source>
</evidence>
<dbReference type="InterPro" id="IPR036390">
    <property type="entry name" value="WH_DNA-bd_sf"/>
</dbReference>
<dbReference type="SUPFAM" id="SSF46785">
    <property type="entry name" value="Winged helix' DNA-binding domain"/>
    <property type="match status" value="1"/>
</dbReference>
<dbReference type="SUPFAM" id="SSF48008">
    <property type="entry name" value="GntR ligand-binding domain-like"/>
    <property type="match status" value="1"/>
</dbReference>
<dbReference type="InterPro" id="IPR036388">
    <property type="entry name" value="WH-like_DNA-bd_sf"/>
</dbReference>
<dbReference type="Pfam" id="PF00392">
    <property type="entry name" value="GntR"/>
    <property type="match status" value="1"/>
</dbReference>
<dbReference type="InterPro" id="IPR011711">
    <property type="entry name" value="GntR_C"/>
</dbReference>
<dbReference type="PANTHER" id="PTHR43537:SF5">
    <property type="entry name" value="UXU OPERON TRANSCRIPTIONAL REGULATOR"/>
    <property type="match status" value="1"/>
</dbReference>
<feature type="domain" description="HTH gntR-type" evidence="4">
    <location>
        <begin position="5"/>
        <end position="73"/>
    </location>
</feature>
<dbReference type="PROSITE" id="PS50949">
    <property type="entry name" value="HTH_GNTR"/>
    <property type="match status" value="1"/>
</dbReference>
<evidence type="ECO:0000256" key="1">
    <source>
        <dbReference type="ARBA" id="ARBA00023015"/>
    </source>
</evidence>
<gene>
    <name evidence="5" type="ORF">AALO17_03900</name>
</gene>
<dbReference type="PANTHER" id="PTHR43537">
    <property type="entry name" value="TRANSCRIPTIONAL REGULATOR, GNTR FAMILY"/>
    <property type="match status" value="1"/>
</dbReference>
<dbReference type="GeneID" id="78477246"/>
<proteinExistence type="predicted"/>
<dbReference type="EMBL" id="CP011391">
    <property type="protein sequence ID" value="AMK53524.1"/>
    <property type="molecule type" value="Genomic_DNA"/>
</dbReference>
<dbReference type="OrthoDB" id="1972820at2"/>
<dbReference type="STRING" id="1702221.AALO17_03900"/>
<evidence type="ECO:0000256" key="3">
    <source>
        <dbReference type="ARBA" id="ARBA00023163"/>
    </source>
</evidence>
<dbReference type="Gene3D" id="1.10.10.10">
    <property type="entry name" value="Winged helix-like DNA-binding domain superfamily/Winged helix DNA-binding domain"/>
    <property type="match status" value="1"/>
</dbReference>
<accession>A0A140DS97</accession>
<dbReference type="InterPro" id="IPR008920">
    <property type="entry name" value="TF_FadR/GntR_C"/>
</dbReference>
<dbReference type="GO" id="GO:0003700">
    <property type="term" value="F:DNA-binding transcription factor activity"/>
    <property type="evidence" value="ECO:0007669"/>
    <property type="project" value="InterPro"/>
</dbReference>
<keyword evidence="2" id="KW-0238">DNA-binding</keyword>
<dbReference type="RefSeq" id="WP_067554745.1">
    <property type="nucleotide sequence ID" value="NZ_CAKOCV010000007.1"/>
</dbReference>
<evidence type="ECO:0000259" key="4">
    <source>
        <dbReference type="PROSITE" id="PS50949"/>
    </source>
</evidence>
<dbReference type="Gene3D" id="1.20.120.530">
    <property type="entry name" value="GntR ligand-binding domain-like"/>
    <property type="match status" value="1"/>
</dbReference>
<dbReference type="Pfam" id="PF07729">
    <property type="entry name" value="FCD"/>
    <property type="match status" value="1"/>
</dbReference>